<proteinExistence type="predicted"/>
<protein>
    <submittedName>
        <fullName evidence="1">P-loop containing nucleoside triphosphate hydrolase protein</fullName>
    </submittedName>
</protein>
<reference evidence="2" key="1">
    <citation type="journal article" date="2024" name="Front. Bioeng. Biotechnol.">
        <title>Genome-scale model development and genomic sequencing of the oleaginous clade Lipomyces.</title>
        <authorList>
            <person name="Czajka J.J."/>
            <person name="Han Y."/>
            <person name="Kim J."/>
            <person name="Mondo S.J."/>
            <person name="Hofstad B.A."/>
            <person name="Robles A."/>
            <person name="Haridas S."/>
            <person name="Riley R."/>
            <person name="LaButti K."/>
            <person name="Pangilinan J."/>
            <person name="Andreopoulos W."/>
            <person name="Lipzen A."/>
            <person name="Yan J."/>
            <person name="Wang M."/>
            <person name="Ng V."/>
            <person name="Grigoriev I.V."/>
            <person name="Spatafora J.W."/>
            <person name="Magnuson J.K."/>
            <person name="Baker S.E."/>
            <person name="Pomraning K.R."/>
        </authorList>
    </citation>
    <scope>NUCLEOTIDE SEQUENCE [LARGE SCALE GENOMIC DNA]</scope>
    <source>
        <strain evidence="2">CBS 7786</strain>
    </source>
</reference>
<accession>A0ACC3T6B6</accession>
<keyword evidence="2" id="KW-1185">Reference proteome</keyword>
<dbReference type="EMBL" id="MU971346">
    <property type="protein sequence ID" value="KAK9239488.1"/>
    <property type="molecule type" value="Genomic_DNA"/>
</dbReference>
<evidence type="ECO:0000313" key="1">
    <source>
        <dbReference type="EMBL" id="KAK9239488.1"/>
    </source>
</evidence>
<gene>
    <name evidence="1" type="ORF">V1525DRAFT_398228</name>
</gene>
<dbReference type="Proteomes" id="UP001433508">
    <property type="component" value="Unassembled WGS sequence"/>
</dbReference>
<organism evidence="1 2">
    <name type="scientific">Lipomyces kononenkoae</name>
    <name type="common">Yeast</name>
    <dbReference type="NCBI Taxonomy" id="34357"/>
    <lineage>
        <taxon>Eukaryota</taxon>
        <taxon>Fungi</taxon>
        <taxon>Dikarya</taxon>
        <taxon>Ascomycota</taxon>
        <taxon>Saccharomycotina</taxon>
        <taxon>Lipomycetes</taxon>
        <taxon>Lipomycetales</taxon>
        <taxon>Lipomycetaceae</taxon>
        <taxon>Lipomyces</taxon>
    </lineage>
</organism>
<name>A0ACC3T6B6_LIPKO</name>
<comment type="caution">
    <text evidence="1">The sequence shown here is derived from an EMBL/GenBank/DDBJ whole genome shotgun (WGS) entry which is preliminary data.</text>
</comment>
<keyword evidence="1" id="KW-0378">Hydrolase</keyword>
<sequence>MSDTEMTVDNLAAPTTLDKGKVHARSMDKYDDGLPWVEKFRPSSLDDVAGQESIISTIRTFISSNKVPHLLFYGPPGTGKTSTILAIAREIYGHNFKNMVLELNASDERGIDVVREQIKTFASTRQMFSKGFKLVILDEADAMTNAAQNALRRIMEKYTTHSRFCILANYIHKLTPAIQSRCTRFRFSPIPQSSIRKRIQFVIEHENVSISEDAFNSLLSLSKGDMRRALNVLQACHVARDDAEAEGTPITVEDIYECVGNPRPADIRLIMDTIMSAEWGTALRTIRKMKKTNGLALADILPGLFEEIERIQVKPVTRTEWIMGLADIEYRLSSGGSENLQTSGMIGVIKSGLEHEQS</sequence>
<evidence type="ECO:0000313" key="2">
    <source>
        <dbReference type="Proteomes" id="UP001433508"/>
    </source>
</evidence>